<evidence type="ECO:0000313" key="1">
    <source>
        <dbReference type="EMBL" id="MBE4907448.1"/>
    </source>
</evidence>
<reference evidence="1 2" key="1">
    <citation type="submission" date="2020-10" db="EMBL/GenBank/DDBJ databases">
        <title>Bacillus sp. HD4P25, an endophyte from a halophyte.</title>
        <authorList>
            <person name="Sun J.-Q."/>
        </authorList>
    </citation>
    <scope>NUCLEOTIDE SEQUENCE [LARGE SCALE GENOMIC DNA]</scope>
    <source>
        <strain evidence="1 2">YIM 93174</strain>
    </source>
</reference>
<dbReference type="PANTHER" id="PTHR34387">
    <property type="entry name" value="SLR1258 PROTEIN"/>
    <property type="match status" value="1"/>
</dbReference>
<dbReference type="RefSeq" id="WP_193534927.1">
    <property type="nucleotide sequence ID" value="NZ_JADCLJ010000009.1"/>
</dbReference>
<dbReference type="Proteomes" id="UP001516662">
    <property type="component" value="Unassembled WGS sequence"/>
</dbReference>
<comment type="caution">
    <text evidence="1">The sequence shown here is derived from an EMBL/GenBank/DDBJ whole genome shotgun (WGS) entry which is preliminary data.</text>
</comment>
<dbReference type="EMBL" id="JADCLJ010000009">
    <property type="protein sequence ID" value="MBE4907448.1"/>
    <property type="molecule type" value="Genomic_DNA"/>
</dbReference>
<dbReference type="InterPro" id="IPR052022">
    <property type="entry name" value="26kDa_periplasmic_antigen"/>
</dbReference>
<accession>A0ABR9QG36</accession>
<organism evidence="1 2">
    <name type="scientific">Litchfieldia luteola</name>
    <dbReference type="NCBI Taxonomy" id="682179"/>
    <lineage>
        <taxon>Bacteria</taxon>
        <taxon>Bacillati</taxon>
        <taxon>Bacillota</taxon>
        <taxon>Bacilli</taxon>
        <taxon>Bacillales</taxon>
        <taxon>Bacillaceae</taxon>
        <taxon>Litchfieldia</taxon>
    </lineage>
</organism>
<dbReference type="PANTHER" id="PTHR34387:SF1">
    <property type="entry name" value="PERIPLASMIC IMMUNOGENIC PROTEIN"/>
    <property type="match status" value="1"/>
</dbReference>
<sequence>MYPNSYFSYQNGLVQHRSANHYKSPIIEVEGIGQLKVRPDIVSVRFGVLTEGMDVQNAQDENAKIINDIIEAIVNAGVQKNQIETVSFSVSPQYQYTNNEKILQGYEVRHLLSVRLDDVQKAGVIYDIAFNEGANIAENPIFMVENEQAYQMEALQKALQNAVIKATTIANTLGVTLSQQPLRVEEISTNFIPREYGVQEVAASMGTATPIQVREIEFQARVEVQFTFH</sequence>
<dbReference type="Gene3D" id="3.30.70.2970">
    <property type="entry name" value="Protein of unknown function (DUF541), domain 2"/>
    <property type="match status" value="1"/>
</dbReference>
<dbReference type="Gene3D" id="3.30.110.170">
    <property type="entry name" value="Protein of unknown function (DUF541), domain 1"/>
    <property type="match status" value="1"/>
</dbReference>
<gene>
    <name evidence="1" type="ORF">IMZ08_05140</name>
</gene>
<evidence type="ECO:0000313" key="2">
    <source>
        <dbReference type="Proteomes" id="UP001516662"/>
    </source>
</evidence>
<proteinExistence type="predicted"/>
<keyword evidence="2" id="KW-1185">Reference proteome</keyword>
<dbReference type="InterPro" id="IPR007497">
    <property type="entry name" value="SIMPL/DUF541"/>
</dbReference>
<name>A0ABR9QG36_9BACI</name>
<dbReference type="Pfam" id="PF04402">
    <property type="entry name" value="SIMPL"/>
    <property type="match status" value="1"/>
</dbReference>
<protein>
    <submittedName>
        <fullName evidence="1">SIMPL domain-containing protein</fullName>
    </submittedName>
</protein>